<dbReference type="EMBL" id="LNXV01000033">
    <property type="protein sequence ID" value="KTC78402.1"/>
    <property type="molecule type" value="Genomic_DNA"/>
</dbReference>
<dbReference type="PATRIC" id="fig|29422.6.peg.2860"/>
<organism evidence="1 2">
    <name type="scientific">Legionella brunensis</name>
    <dbReference type="NCBI Taxonomy" id="29422"/>
    <lineage>
        <taxon>Bacteria</taxon>
        <taxon>Pseudomonadati</taxon>
        <taxon>Pseudomonadota</taxon>
        <taxon>Gammaproteobacteria</taxon>
        <taxon>Legionellales</taxon>
        <taxon>Legionellaceae</taxon>
        <taxon>Legionella</taxon>
    </lineage>
</organism>
<dbReference type="Proteomes" id="UP000054742">
    <property type="component" value="Unassembled WGS sequence"/>
</dbReference>
<dbReference type="OrthoDB" id="5650359at2"/>
<reference evidence="1 2" key="1">
    <citation type="submission" date="2015-11" db="EMBL/GenBank/DDBJ databases">
        <title>Genomic analysis of 38 Legionella species identifies large and diverse effector repertoires.</title>
        <authorList>
            <person name="Burstein D."/>
            <person name="Amaro F."/>
            <person name="Zusman T."/>
            <person name="Lifshitz Z."/>
            <person name="Cohen O."/>
            <person name="Gilbert J.A."/>
            <person name="Pupko T."/>
            <person name="Shuman H.A."/>
            <person name="Segal G."/>
        </authorList>
    </citation>
    <scope>NUCLEOTIDE SEQUENCE [LARGE SCALE GENOMIC DNA]</scope>
    <source>
        <strain evidence="1 2">ATCC 43878</strain>
    </source>
</reference>
<comment type="caution">
    <text evidence="1">The sequence shown here is derived from an EMBL/GenBank/DDBJ whole genome shotgun (WGS) entry which is preliminary data.</text>
</comment>
<protein>
    <submittedName>
        <fullName evidence="1">Uncharacterized protein</fullName>
    </submittedName>
</protein>
<proteinExistence type="predicted"/>
<evidence type="ECO:0000313" key="2">
    <source>
        <dbReference type="Proteomes" id="UP000054742"/>
    </source>
</evidence>
<gene>
    <name evidence="1" type="ORF">Lbru_2694</name>
</gene>
<dbReference type="AlphaFoldDB" id="A0A0W0S4X5"/>
<keyword evidence="2" id="KW-1185">Reference proteome</keyword>
<evidence type="ECO:0000313" key="1">
    <source>
        <dbReference type="EMBL" id="KTC78402.1"/>
    </source>
</evidence>
<dbReference type="STRING" id="29422.Lbru_2694"/>
<name>A0A0W0S4X5_9GAMM</name>
<accession>A0A0W0S4X5</accession>
<dbReference type="RefSeq" id="WP_058442655.1">
    <property type="nucleotide sequence ID" value="NZ_CAAAHU010000004.1"/>
</dbReference>
<sequence>MISREEFVKACTYAIQKTREKIAITNQVSGYQKFHGEIKENQYFENCRTMMNSNERTQGYNLFFQHDLIEYTGLGNCHELAEYLCVELLSVLKQHKANARLRIVSSRESDHVYLHVRVLLKGECDASLWEVDAWDPRILDITQRPNGTIKNKEFLNYGDKPELKYAIGTDEVPHKISKYSFFSLPKPVVGEPKGDATPVWQFTEKHDFMYDDYTLEEAYKSGKLNPQGDVLYMQQISSWQVAESSSDNDSMCVRGASSLTS</sequence>